<organism evidence="1 2">
    <name type="scientific">Carnobacterium phage cd2</name>
    <dbReference type="NCBI Taxonomy" id="2849244"/>
    <lineage>
        <taxon>Viruses</taxon>
        <taxon>Duplodnaviria</taxon>
        <taxon>Heunggongvirae</taxon>
        <taxon>Uroviricota</taxon>
        <taxon>Caudoviricetes</taxon>
        <taxon>Carnodivirus</taxon>
        <taxon>Carnodivirus cd2-like</taxon>
    </lineage>
</organism>
<protein>
    <submittedName>
        <fullName evidence="1">Uncharacterized protein</fullName>
    </submittedName>
</protein>
<gene>
    <name evidence="1" type="ORF">cd2_053</name>
</gene>
<sequence>MGRVIMDKLEETAYNRSGGYKTTMSMWQRETGLPVEFRLGGYSTIVEFDANLQKLERLKVAIDYAILNYYKPDEEPKHFYKVKQSVTEVAMGLSGKPDTGWLCKASWAEKYFVNEFDFSFKDRVALTEKEFGKAIEGNGWLGEILEKVEVESDDTN</sequence>
<dbReference type="EMBL" id="MZ398135">
    <property type="protein sequence ID" value="QXP45179.1"/>
    <property type="molecule type" value="Genomic_DNA"/>
</dbReference>
<dbReference type="Proteomes" id="UP000827445">
    <property type="component" value="Segment"/>
</dbReference>
<evidence type="ECO:0000313" key="2">
    <source>
        <dbReference type="Proteomes" id="UP000827445"/>
    </source>
</evidence>
<proteinExistence type="predicted"/>
<name>A0AAE7VIL1_9CAUD</name>
<evidence type="ECO:0000313" key="1">
    <source>
        <dbReference type="EMBL" id="QXP45179.1"/>
    </source>
</evidence>
<reference evidence="1 2" key="1">
    <citation type="journal article" date="2021" name="Microbiol. Resour. Announc.">
        <title>Genome Sequences of Bacteriophages cd2, cd3, and cd4, which Specifically Target Carnobacterium divergens.</title>
        <authorList>
            <person name="Zhang P."/>
            <person name="Britton A.P."/>
            <person name="Visser K.A."/>
            <person name="Welke C.A."/>
            <person name="Wassink H."/>
            <person name="Prins E."/>
            <person name="Yang X."/>
            <person name="Martin-Visscher L.A."/>
        </authorList>
    </citation>
    <scope>NUCLEOTIDE SEQUENCE [LARGE SCALE GENOMIC DNA]</scope>
    <source>
        <strain evidence="2">cd2</strain>
    </source>
</reference>
<accession>A0AAE7VIL1</accession>
<keyword evidence="2" id="KW-1185">Reference proteome</keyword>